<dbReference type="PANTHER" id="PTHR43649:SF33">
    <property type="entry name" value="POLYGALACTURONAN_RHAMNOGALACTURONAN-BINDING PROTEIN YTCQ"/>
    <property type="match status" value="1"/>
</dbReference>
<dbReference type="SUPFAM" id="SSF53850">
    <property type="entry name" value="Periplasmic binding protein-like II"/>
    <property type="match status" value="1"/>
</dbReference>
<evidence type="ECO:0000313" key="8">
    <source>
        <dbReference type="Proteomes" id="UP001373159"/>
    </source>
</evidence>
<dbReference type="InterPro" id="IPR006059">
    <property type="entry name" value="SBP"/>
</dbReference>
<evidence type="ECO:0000256" key="5">
    <source>
        <dbReference type="ARBA" id="ARBA00023288"/>
    </source>
</evidence>
<gene>
    <name evidence="7" type="ORF">V8P97_05110</name>
</gene>
<dbReference type="EMBL" id="JBANBB010000001">
    <property type="protein sequence ID" value="MEK0306841.1"/>
    <property type="molecule type" value="Genomic_DNA"/>
</dbReference>
<dbReference type="CDD" id="cd13585">
    <property type="entry name" value="PBP2_TMBP_like"/>
    <property type="match status" value="1"/>
</dbReference>
<comment type="caution">
    <text evidence="7">The sequence shown here is derived from an EMBL/GenBank/DDBJ whole genome shotgun (WGS) entry which is preliminary data.</text>
</comment>
<keyword evidence="4" id="KW-0564">Palmitate</keyword>
<keyword evidence="2 6" id="KW-0732">Signal</keyword>
<evidence type="ECO:0000313" key="7">
    <source>
        <dbReference type="EMBL" id="MEK0306841.1"/>
    </source>
</evidence>
<name>A0ABU8ZNM3_9BIFI</name>
<dbReference type="RefSeq" id="WP_340469404.1">
    <property type="nucleotide sequence ID" value="NZ_JBANBB010000001.1"/>
</dbReference>
<organism evidence="7 8">
    <name type="scientific">Bifidobacterium favimelis</name>
    <dbReference type="NCBI Taxonomy" id="3122979"/>
    <lineage>
        <taxon>Bacteria</taxon>
        <taxon>Bacillati</taxon>
        <taxon>Actinomycetota</taxon>
        <taxon>Actinomycetes</taxon>
        <taxon>Bifidobacteriales</taxon>
        <taxon>Bifidobacteriaceae</taxon>
        <taxon>Bifidobacterium</taxon>
    </lineage>
</organism>
<sequence>MKAVKNAVVLLCATAMATSLAACGGSGKGSDEGGSKGGKLSGDITFQTWNLKNDKYTPYFKDLIKKFETDNPGTHINWVDQPSDGYEQKLSADAAADQLPDIVDAGASMMYMLAKAGVLMDVSKEAPDAEKNYTPGSWKNATFEGNGVEKGVYAFPWYVNDGPQYYNTELMKKCGLDTEKLPKTWDDYFQAANKLTENCKGDYMSTMMGNDMGDLASAGIKIISDDHSKYVFNTPEAVEFLQKFVDLFKKGGIPPEALDAKWSQQADFFQRGSIASMGGSAYSADGFKLNAPDLYKNLAVGPKINDTPHSVTVAYELLGVNQKTKNKPLALAFAQYVTNSKNQLEFDKKAAVFPSSAGTIDDPYFASAASEDSVKGKALKITLDAVKNGRSSRPPEFTDTAGGQYYGEQVALALQGKQSAKDALDKSVDFANKHLKN</sequence>
<keyword evidence="5" id="KW-0449">Lipoprotein</keyword>
<feature type="signal peptide" evidence="6">
    <location>
        <begin position="1"/>
        <end position="21"/>
    </location>
</feature>
<keyword evidence="3" id="KW-0472">Membrane</keyword>
<dbReference type="Proteomes" id="UP001373159">
    <property type="component" value="Unassembled WGS sequence"/>
</dbReference>
<evidence type="ECO:0000256" key="3">
    <source>
        <dbReference type="ARBA" id="ARBA00023136"/>
    </source>
</evidence>
<accession>A0ABU8ZNM3</accession>
<keyword evidence="1" id="KW-1003">Cell membrane</keyword>
<reference evidence="7 8" key="1">
    <citation type="submission" date="2024-02" db="EMBL/GenBank/DDBJ databases">
        <title>Bifidobacterium honeyensis sp. nov., isolated from the comb honey.</title>
        <authorList>
            <person name="Liu W."/>
            <person name="Li Y."/>
        </authorList>
    </citation>
    <scope>NUCLEOTIDE SEQUENCE [LARGE SCALE GENOMIC DNA]</scope>
    <source>
        <strain evidence="7 8">IMAU50988</strain>
    </source>
</reference>
<evidence type="ECO:0000256" key="2">
    <source>
        <dbReference type="ARBA" id="ARBA00022729"/>
    </source>
</evidence>
<dbReference type="PANTHER" id="PTHR43649">
    <property type="entry name" value="ARABINOSE-BINDING PROTEIN-RELATED"/>
    <property type="match status" value="1"/>
</dbReference>
<dbReference type="InterPro" id="IPR050490">
    <property type="entry name" value="Bact_solute-bd_prot1"/>
</dbReference>
<evidence type="ECO:0000256" key="4">
    <source>
        <dbReference type="ARBA" id="ARBA00023139"/>
    </source>
</evidence>
<evidence type="ECO:0000256" key="1">
    <source>
        <dbReference type="ARBA" id="ARBA00022475"/>
    </source>
</evidence>
<dbReference type="Pfam" id="PF01547">
    <property type="entry name" value="SBP_bac_1"/>
    <property type="match status" value="1"/>
</dbReference>
<dbReference type="Gene3D" id="3.40.190.10">
    <property type="entry name" value="Periplasmic binding protein-like II"/>
    <property type="match status" value="1"/>
</dbReference>
<feature type="chain" id="PRO_5045373694" evidence="6">
    <location>
        <begin position="22"/>
        <end position="437"/>
    </location>
</feature>
<evidence type="ECO:0000256" key="6">
    <source>
        <dbReference type="SAM" id="SignalP"/>
    </source>
</evidence>
<dbReference type="PROSITE" id="PS51257">
    <property type="entry name" value="PROKAR_LIPOPROTEIN"/>
    <property type="match status" value="1"/>
</dbReference>
<proteinExistence type="predicted"/>
<protein>
    <submittedName>
        <fullName evidence="7">Sugar ABC transporter substrate-binding protein</fullName>
    </submittedName>
</protein>
<keyword evidence="8" id="KW-1185">Reference proteome</keyword>